<dbReference type="InterPro" id="IPR017871">
    <property type="entry name" value="ABC_transporter-like_CS"/>
</dbReference>
<accession>A0ABU3S3S7</accession>
<evidence type="ECO:0000313" key="10">
    <source>
        <dbReference type="Proteomes" id="UP001254257"/>
    </source>
</evidence>
<dbReference type="PROSITE" id="PS50893">
    <property type="entry name" value="ABC_TRANSPORTER_2"/>
    <property type="match status" value="1"/>
</dbReference>
<comment type="caution">
    <text evidence="9">The sequence shown here is derived from an EMBL/GenBank/DDBJ whole genome shotgun (WGS) entry which is preliminary data.</text>
</comment>
<gene>
    <name evidence="9" type="ORF">RKE40_05745</name>
</gene>
<name>A0ABU3S3S7_9HYPH</name>
<dbReference type="EMBL" id="JAWDID010000005">
    <property type="protein sequence ID" value="MDU0339371.1"/>
    <property type="molecule type" value="Genomic_DNA"/>
</dbReference>
<keyword evidence="10" id="KW-1185">Reference proteome</keyword>
<dbReference type="InterPro" id="IPR050388">
    <property type="entry name" value="ABC_Ni/Peptide_Import"/>
</dbReference>
<dbReference type="Gene3D" id="3.40.50.300">
    <property type="entry name" value="P-loop containing nucleotide triphosphate hydrolases"/>
    <property type="match status" value="1"/>
</dbReference>
<dbReference type="InterPro" id="IPR003439">
    <property type="entry name" value="ABC_transporter-like_ATP-bd"/>
</dbReference>
<dbReference type="CDD" id="cd03257">
    <property type="entry name" value="ABC_NikE_OppD_transporters"/>
    <property type="match status" value="1"/>
</dbReference>
<dbReference type="Pfam" id="PF08352">
    <property type="entry name" value="oligo_HPY"/>
    <property type="match status" value="1"/>
</dbReference>
<dbReference type="PANTHER" id="PTHR43297">
    <property type="entry name" value="OLIGOPEPTIDE TRANSPORT ATP-BINDING PROTEIN APPD"/>
    <property type="match status" value="1"/>
</dbReference>
<dbReference type="SMART" id="SM00382">
    <property type="entry name" value="AAA"/>
    <property type="match status" value="1"/>
</dbReference>
<feature type="domain" description="ABC transporter" evidence="8">
    <location>
        <begin position="6"/>
        <end position="255"/>
    </location>
</feature>
<dbReference type="NCBIfam" id="TIGR01727">
    <property type="entry name" value="oligo_HPY"/>
    <property type="match status" value="1"/>
</dbReference>
<protein>
    <submittedName>
        <fullName evidence="9">ABC transporter ATP-binding protein</fullName>
    </submittedName>
</protein>
<keyword evidence="7" id="KW-0472">Membrane</keyword>
<evidence type="ECO:0000259" key="8">
    <source>
        <dbReference type="PROSITE" id="PS50893"/>
    </source>
</evidence>
<dbReference type="RefSeq" id="WP_316017278.1">
    <property type="nucleotide sequence ID" value="NZ_JAWDID010000005.1"/>
</dbReference>
<dbReference type="PROSITE" id="PS00211">
    <property type="entry name" value="ABC_TRANSPORTER_1"/>
    <property type="match status" value="1"/>
</dbReference>
<dbReference type="GO" id="GO:0005524">
    <property type="term" value="F:ATP binding"/>
    <property type="evidence" value="ECO:0007669"/>
    <property type="project" value="UniProtKB-KW"/>
</dbReference>
<evidence type="ECO:0000313" key="9">
    <source>
        <dbReference type="EMBL" id="MDU0339371.1"/>
    </source>
</evidence>
<dbReference type="SUPFAM" id="SSF52540">
    <property type="entry name" value="P-loop containing nucleoside triphosphate hydrolases"/>
    <property type="match status" value="1"/>
</dbReference>
<sequence>MSAPLVAMENVTVRFRGAQTVHAVNGVTLTLEPGKVLGILGESGSGKSVTLKTLLRLLPESRTEIGGSVMVDGRNVLALGPQELADYRGRVTSMIFQDPMLALDPVYTVGEQIAEAITRHEKIGRRAAMQRALELLHLVRIPSPERRLKAYPHEMSGGMRQRAMIALALAARPKLLLADEPTTALDATVQIQILLLLRQLQRDLGMGVIFVTHDIGVAVEVSDRLAVMYAGQIVETGTVRELISNPQHPYTKGLLAANLHGARKGERLEAIPGAPPALNEAPASCSFAPRCRQAVEACQIGLPPAVTLGEDRIVRCVQAEATLQPA</sequence>
<dbReference type="Pfam" id="PF00005">
    <property type="entry name" value="ABC_tran"/>
    <property type="match status" value="1"/>
</dbReference>
<dbReference type="InterPro" id="IPR013563">
    <property type="entry name" value="Oligopep_ABC_C"/>
</dbReference>
<reference evidence="9 10" key="1">
    <citation type="submission" date="2023-09" db="EMBL/GenBank/DDBJ databases">
        <title>Whole genome shotgun sequencing (WGS) of Bosea sp. ZW T0_25, isolated from stored onions (Allium cepa).</title>
        <authorList>
            <person name="Stoll D.A."/>
            <person name="Huch M."/>
        </authorList>
    </citation>
    <scope>NUCLEOTIDE SEQUENCE [LARGE SCALE GENOMIC DNA]</scope>
    <source>
        <strain evidence="9 10">ZW T0_25</strain>
    </source>
</reference>
<proteinExistence type="inferred from homology"/>
<organism evidence="9 10">
    <name type="scientific">Bosea rubneri</name>
    <dbReference type="NCBI Taxonomy" id="3075434"/>
    <lineage>
        <taxon>Bacteria</taxon>
        <taxon>Pseudomonadati</taxon>
        <taxon>Pseudomonadota</taxon>
        <taxon>Alphaproteobacteria</taxon>
        <taxon>Hyphomicrobiales</taxon>
        <taxon>Boseaceae</taxon>
        <taxon>Bosea</taxon>
    </lineage>
</organism>
<evidence type="ECO:0000256" key="3">
    <source>
        <dbReference type="ARBA" id="ARBA00022448"/>
    </source>
</evidence>
<evidence type="ECO:0000256" key="4">
    <source>
        <dbReference type="ARBA" id="ARBA00022475"/>
    </source>
</evidence>
<dbReference type="PANTHER" id="PTHR43297:SF2">
    <property type="entry name" value="DIPEPTIDE TRANSPORT ATP-BINDING PROTEIN DPPD"/>
    <property type="match status" value="1"/>
</dbReference>
<evidence type="ECO:0000256" key="5">
    <source>
        <dbReference type="ARBA" id="ARBA00022741"/>
    </source>
</evidence>
<keyword evidence="4" id="KW-1003">Cell membrane</keyword>
<keyword evidence="3" id="KW-0813">Transport</keyword>
<evidence type="ECO:0000256" key="2">
    <source>
        <dbReference type="ARBA" id="ARBA00005417"/>
    </source>
</evidence>
<keyword evidence="5" id="KW-0547">Nucleotide-binding</keyword>
<evidence type="ECO:0000256" key="7">
    <source>
        <dbReference type="ARBA" id="ARBA00023136"/>
    </source>
</evidence>
<dbReference type="InterPro" id="IPR027417">
    <property type="entry name" value="P-loop_NTPase"/>
</dbReference>
<comment type="subcellular location">
    <subcellularLocation>
        <location evidence="1">Cell inner membrane</location>
        <topology evidence="1">Peripheral membrane protein</topology>
    </subcellularLocation>
</comment>
<evidence type="ECO:0000256" key="6">
    <source>
        <dbReference type="ARBA" id="ARBA00022840"/>
    </source>
</evidence>
<dbReference type="InterPro" id="IPR003593">
    <property type="entry name" value="AAA+_ATPase"/>
</dbReference>
<keyword evidence="6 9" id="KW-0067">ATP-binding</keyword>
<dbReference type="Proteomes" id="UP001254257">
    <property type="component" value="Unassembled WGS sequence"/>
</dbReference>
<comment type="similarity">
    <text evidence="2">Belongs to the ABC transporter superfamily.</text>
</comment>
<evidence type="ECO:0000256" key="1">
    <source>
        <dbReference type="ARBA" id="ARBA00004417"/>
    </source>
</evidence>